<keyword evidence="6" id="KW-1133">Transmembrane helix</keyword>
<dbReference type="InterPro" id="IPR035914">
    <property type="entry name" value="Sperma_CUB_dom_sf"/>
</dbReference>
<dbReference type="SUPFAM" id="SSF57424">
    <property type="entry name" value="LDL receptor-like module"/>
    <property type="match status" value="1"/>
</dbReference>
<dbReference type="Pfam" id="PF00431">
    <property type="entry name" value="CUB"/>
    <property type="match status" value="2"/>
</dbReference>
<feature type="compositionally biased region" description="Basic and acidic residues" evidence="5">
    <location>
        <begin position="573"/>
        <end position="585"/>
    </location>
</feature>
<dbReference type="PANTHER" id="PTHR24251">
    <property type="entry name" value="OVOCHYMASE-RELATED"/>
    <property type="match status" value="1"/>
</dbReference>
<dbReference type="PANTHER" id="PTHR24251:SF28">
    <property type="entry name" value="NEUROPILIN AND TOLLOID-LIKE, ISOFORM B"/>
    <property type="match status" value="1"/>
</dbReference>
<accession>R7U977</accession>
<dbReference type="InterPro" id="IPR002172">
    <property type="entry name" value="LDrepeatLR_classA_rpt"/>
</dbReference>
<dbReference type="SMART" id="SM00192">
    <property type="entry name" value="LDLa"/>
    <property type="match status" value="1"/>
</dbReference>
<keyword evidence="6" id="KW-0472">Membrane</keyword>
<dbReference type="InterPro" id="IPR036055">
    <property type="entry name" value="LDL_receptor-like_sf"/>
</dbReference>
<evidence type="ECO:0000256" key="5">
    <source>
        <dbReference type="SAM" id="MobiDB-lite"/>
    </source>
</evidence>
<dbReference type="CDD" id="cd00112">
    <property type="entry name" value="LDLa"/>
    <property type="match status" value="1"/>
</dbReference>
<evidence type="ECO:0000313" key="10">
    <source>
        <dbReference type="Proteomes" id="UP000014760"/>
    </source>
</evidence>
<feature type="region of interest" description="Disordered" evidence="5">
    <location>
        <begin position="565"/>
        <end position="585"/>
    </location>
</feature>
<dbReference type="InterPro" id="IPR000859">
    <property type="entry name" value="CUB_dom"/>
</dbReference>
<feature type="compositionally biased region" description="Polar residues" evidence="5">
    <location>
        <begin position="474"/>
        <end position="499"/>
    </location>
</feature>
<dbReference type="Gene3D" id="4.10.400.10">
    <property type="entry name" value="Low-density Lipoprotein Receptor"/>
    <property type="match status" value="1"/>
</dbReference>
<keyword evidence="6" id="KW-0812">Transmembrane</keyword>
<dbReference type="Gene3D" id="2.60.120.290">
    <property type="entry name" value="Spermadhesin, CUB domain"/>
    <property type="match status" value="2"/>
</dbReference>
<dbReference type="HOGENOM" id="CLU_354215_0_0_1"/>
<feature type="disulfide bond" evidence="3">
    <location>
        <begin position="78"/>
        <end position="105"/>
    </location>
</feature>
<evidence type="ECO:0000313" key="9">
    <source>
        <dbReference type="EnsemblMetazoa" id="CapteP228927"/>
    </source>
</evidence>
<evidence type="ECO:0000256" key="1">
    <source>
        <dbReference type="ARBA" id="ARBA00022737"/>
    </source>
</evidence>
<feature type="domain" description="CUB" evidence="7">
    <location>
        <begin position="223"/>
        <end position="343"/>
    </location>
</feature>
<dbReference type="Pfam" id="PF00057">
    <property type="entry name" value="Ldl_recept_a"/>
    <property type="match status" value="1"/>
</dbReference>
<proteinExistence type="predicted"/>
<keyword evidence="2 4" id="KW-1015">Disulfide bond</keyword>
<dbReference type="EMBL" id="KB306612">
    <property type="protein sequence ID" value="ELT99685.1"/>
    <property type="molecule type" value="Genomic_DNA"/>
</dbReference>
<evidence type="ECO:0000256" key="3">
    <source>
        <dbReference type="PROSITE-ProRule" id="PRU00059"/>
    </source>
</evidence>
<evidence type="ECO:0000256" key="6">
    <source>
        <dbReference type="SAM" id="Phobius"/>
    </source>
</evidence>
<feature type="disulfide bond" evidence="4">
    <location>
        <begin position="355"/>
        <end position="373"/>
    </location>
</feature>
<feature type="transmembrane region" description="Helical" evidence="6">
    <location>
        <begin position="407"/>
        <end position="429"/>
    </location>
</feature>
<dbReference type="CDD" id="cd00041">
    <property type="entry name" value="CUB"/>
    <property type="match status" value="2"/>
</dbReference>
<protein>
    <recommendedName>
        <fullName evidence="7">CUB domain-containing protein</fullName>
    </recommendedName>
</protein>
<feature type="disulfide bond" evidence="4">
    <location>
        <begin position="348"/>
        <end position="360"/>
    </location>
</feature>
<feature type="region of interest" description="Disordered" evidence="5">
    <location>
        <begin position="466"/>
        <end position="506"/>
    </location>
</feature>
<evidence type="ECO:0000259" key="7">
    <source>
        <dbReference type="PROSITE" id="PS01180"/>
    </source>
</evidence>
<dbReference type="Proteomes" id="UP000014760">
    <property type="component" value="Unassembled WGS sequence"/>
</dbReference>
<keyword evidence="1" id="KW-0677">Repeat</keyword>
<dbReference type="SMART" id="SM00042">
    <property type="entry name" value="CUB"/>
    <property type="match status" value="2"/>
</dbReference>
<dbReference type="FunCoup" id="R7U977">
    <property type="interactions" value="56"/>
</dbReference>
<comment type="caution">
    <text evidence="4">Lacks conserved residue(s) required for the propagation of feature annotation.</text>
</comment>
<dbReference type="OrthoDB" id="9971251at2759"/>
<sequence>MAMRRARHQHMMKKAQHAILMSPFIGELHVTSLFPLSLPFIEEHNYNELMRIDGSAGENEAIPAQAKPMAKDTVSFTCWNFTEDLHGGEFYSPNYPRNYRNRTDCIQVLVAPPRHHIRLDFREVFHIEYSERCKHDYLEVRDGPFGYSKLLWKTCGTRFPQVTKSTSRYLWVRFTSDDSIEYQGFHAIYDFYKPSTIAGANSSAEYQDCLNDLECSLWLDEVCTIDVDVSSHDGSVSHLQVPTPFLERSNITSQPIDCTWSFRAPREHRIWIQWSTYIMTKQNNCDSSFIEIYERTTSISDKSKGFCGEVAKDARSSSNIVYLRMFGKSTKVLPKFEAIFTVFTLGPCAENLFSCQDGFCINRTLLCNLRNNCNSGLDESSATHCIVEAPEPTTKSGEPKRTRNHTIILGIVGGLLITTIVMSIAVTCWQRRKEHNLLQSALKQEKRHAAEVEMANLLNRTPRRDAAPRMPTVIPTSNTLPRINNHAVPTQKQNGGTQRRSSDFDVLDDRNSTYKRYLDVTEYNDVEIDVFARGPIRADVVVERNPRKKSDGTVTRVKQAPMYVKQMMPQANGKERSPSPRPDIVGEEKFVYPTIVQDHLHSYKRPPVRQRSADNLLMNRSDIWKPRSPDLGDSRPRKSNSNSREAVVEQRRARSGPGSPVNGPLPETYIGPARDDVRRASPSKSNHVYPTMPPDRSPRIIRHYPGSPTQQRSYVPIQPPLPVIPAYEYSKPEPTPLLERSSSQKSRKSPRAPRKTTSPRSQRRIVESSKSPDMFYTRPNLQPSSTGRRSYQV</sequence>
<feature type="compositionally biased region" description="Polar residues" evidence="5">
    <location>
        <begin position="779"/>
        <end position="793"/>
    </location>
</feature>
<evidence type="ECO:0000256" key="2">
    <source>
        <dbReference type="ARBA" id="ARBA00023157"/>
    </source>
</evidence>
<feature type="compositionally biased region" description="Basic and acidic residues" evidence="5">
    <location>
        <begin position="622"/>
        <end position="636"/>
    </location>
</feature>
<feature type="compositionally biased region" description="Basic residues" evidence="5">
    <location>
        <begin position="745"/>
        <end position="754"/>
    </location>
</feature>
<dbReference type="AlphaFoldDB" id="R7U977"/>
<evidence type="ECO:0000256" key="4">
    <source>
        <dbReference type="PROSITE-ProRule" id="PRU00124"/>
    </source>
</evidence>
<feature type="region of interest" description="Disordered" evidence="5">
    <location>
        <begin position="619"/>
        <end position="793"/>
    </location>
</feature>
<dbReference type="PROSITE" id="PS01180">
    <property type="entry name" value="CUB"/>
    <property type="match status" value="2"/>
</dbReference>
<feature type="domain" description="CUB" evidence="7">
    <location>
        <begin position="78"/>
        <end position="192"/>
    </location>
</feature>
<name>R7U977_CAPTE</name>
<keyword evidence="10" id="KW-1185">Reference proteome</keyword>
<reference evidence="10" key="1">
    <citation type="submission" date="2012-12" db="EMBL/GenBank/DDBJ databases">
        <authorList>
            <person name="Hellsten U."/>
            <person name="Grimwood J."/>
            <person name="Chapman J.A."/>
            <person name="Shapiro H."/>
            <person name="Aerts A."/>
            <person name="Otillar R.P."/>
            <person name="Terry A.Y."/>
            <person name="Boore J.L."/>
            <person name="Simakov O."/>
            <person name="Marletaz F."/>
            <person name="Cho S.-J."/>
            <person name="Edsinger-Gonzales E."/>
            <person name="Havlak P."/>
            <person name="Kuo D.-H."/>
            <person name="Larsson T."/>
            <person name="Lv J."/>
            <person name="Arendt D."/>
            <person name="Savage R."/>
            <person name="Osoegawa K."/>
            <person name="de Jong P."/>
            <person name="Lindberg D.R."/>
            <person name="Seaver E.C."/>
            <person name="Weisblat D.A."/>
            <person name="Putnam N.H."/>
            <person name="Grigoriev I.V."/>
            <person name="Rokhsar D.S."/>
        </authorList>
    </citation>
    <scope>NUCLEOTIDE SEQUENCE</scope>
    <source>
        <strain evidence="10">I ESC-2004</strain>
    </source>
</reference>
<dbReference type="EMBL" id="AMQN01009919">
    <property type="status" value="NOT_ANNOTATED_CDS"/>
    <property type="molecule type" value="Genomic_DNA"/>
</dbReference>
<reference evidence="8 10" key="2">
    <citation type="journal article" date="2013" name="Nature">
        <title>Insights into bilaterian evolution from three spiralian genomes.</title>
        <authorList>
            <person name="Simakov O."/>
            <person name="Marletaz F."/>
            <person name="Cho S.J."/>
            <person name="Edsinger-Gonzales E."/>
            <person name="Havlak P."/>
            <person name="Hellsten U."/>
            <person name="Kuo D.H."/>
            <person name="Larsson T."/>
            <person name="Lv J."/>
            <person name="Arendt D."/>
            <person name="Savage R."/>
            <person name="Osoegawa K."/>
            <person name="de Jong P."/>
            <person name="Grimwood J."/>
            <person name="Chapman J.A."/>
            <person name="Shapiro H."/>
            <person name="Aerts A."/>
            <person name="Otillar R.P."/>
            <person name="Terry A.Y."/>
            <person name="Boore J.L."/>
            <person name="Grigoriev I.V."/>
            <person name="Lindberg D.R."/>
            <person name="Seaver E.C."/>
            <person name="Weisblat D.A."/>
            <person name="Putnam N.H."/>
            <person name="Rokhsar D.S."/>
        </authorList>
    </citation>
    <scope>NUCLEOTIDE SEQUENCE</scope>
    <source>
        <strain evidence="8 10">I ESC-2004</strain>
    </source>
</reference>
<reference evidence="9" key="3">
    <citation type="submission" date="2015-06" db="UniProtKB">
        <authorList>
            <consortium name="EnsemblMetazoa"/>
        </authorList>
    </citation>
    <scope>IDENTIFICATION</scope>
</reference>
<evidence type="ECO:0000313" key="8">
    <source>
        <dbReference type="EMBL" id="ELT99685.1"/>
    </source>
</evidence>
<dbReference type="SUPFAM" id="SSF49854">
    <property type="entry name" value="Spermadhesin, CUB domain"/>
    <property type="match status" value="2"/>
</dbReference>
<dbReference type="FunFam" id="2.60.120.290:FF:000013">
    <property type="entry name" value="Membrane frizzled-related protein"/>
    <property type="match status" value="1"/>
</dbReference>
<dbReference type="EnsemblMetazoa" id="CapteT228927">
    <property type="protein sequence ID" value="CapteP228927"/>
    <property type="gene ID" value="CapteG228927"/>
</dbReference>
<organism evidence="8">
    <name type="scientific">Capitella teleta</name>
    <name type="common">Polychaete worm</name>
    <dbReference type="NCBI Taxonomy" id="283909"/>
    <lineage>
        <taxon>Eukaryota</taxon>
        <taxon>Metazoa</taxon>
        <taxon>Spiralia</taxon>
        <taxon>Lophotrochozoa</taxon>
        <taxon>Annelida</taxon>
        <taxon>Polychaeta</taxon>
        <taxon>Sedentaria</taxon>
        <taxon>Scolecida</taxon>
        <taxon>Capitellidae</taxon>
        <taxon>Capitella</taxon>
    </lineage>
</organism>
<dbReference type="STRING" id="283909.R7U977"/>
<gene>
    <name evidence="8" type="ORF">CAPTEDRAFT_228927</name>
</gene>
<dbReference type="PROSITE" id="PS50068">
    <property type="entry name" value="LDLRA_2"/>
    <property type="match status" value="1"/>
</dbReference>